<dbReference type="OrthoDB" id="432685at2759"/>
<evidence type="ECO:0000313" key="1">
    <source>
        <dbReference type="EMBL" id="CAG2229167.1"/>
    </source>
</evidence>
<keyword evidence="2" id="KW-1185">Reference proteome</keyword>
<dbReference type="Proteomes" id="UP000683360">
    <property type="component" value="Unassembled WGS sequence"/>
</dbReference>
<comment type="caution">
    <text evidence="1">The sequence shown here is derived from an EMBL/GenBank/DDBJ whole genome shotgun (WGS) entry which is preliminary data.</text>
</comment>
<organism evidence="1 2">
    <name type="scientific">Mytilus edulis</name>
    <name type="common">Blue mussel</name>
    <dbReference type="NCBI Taxonomy" id="6550"/>
    <lineage>
        <taxon>Eukaryota</taxon>
        <taxon>Metazoa</taxon>
        <taxon>Spiralia</taxon>
        <taxon>Lophotrochozoa</taxon>
        <taxon>Mollusca</taxon>
        <taxon>Bivalvia</taxon>
        <taxon>Autobranchia</taxon>
        <taxon>Pteriomorphia</taxon>
        <taxon>Mytilida</taxon>
        <taxon>Mytiloidea</taxon>
        <taxon>Mytilidae</taxon>
        <taxon>Mytilinae</taxon>
        <taxon>Mytilus</taxon>
    </lineage>
</organism>
<dbReference type="AlphaFoldDB" id="A0A8S3TE14"/>
<accession>A0A8S3TE14</accession>
<sequence>MEGPANKRELEKKEDEFKTTLHQELEISMSSSDFKQELLRLGHVLDRYEEDLNIFNQQPKKRRSRRKKKPYCYYKCSRLRNKAVPGEDDLEQEKNYQYGDKVCERRIDETLIQQEISGKTMDKFMILICGTRSFDEDIMKCCDNLGFNQKQMFKF</sequence>
<evidence type="ECO:0000313" key="2">
    <source>
        <dbReference type="Proteomes" id="UP000683360"/>
    </source>
</evidence>
<gene>
    <name evidence="1" type="ORF">MEDL_42039</name>
</gene>
<dbReference type="EMBL" id="CAJPWZ010002016">
    <property type="protein sequence ID" value="CAG2229167.1"/>
    <property type="molecule type" value="Genomic_DNA"/>
</dbReference>
<protein>
    <submittedName>
        <fullName evidence="1">Uncharacterized protein</fullName>
    </submittedName>
</protein>
<name>A0A8S3TE14_MYTED</name>
<proteinExistence type="predicted"/>
<reference evidence="1" key="1">
    <citation type="submission" date="2021-03" db="EMBL/GenBank/DDBJ databases">
        <authorList>
            <person name="Bekaert M."/>
        </authorList>
    </citation>
    <scope>NUCLEOTIDE SEQUENCE</scope>
</reference>